<keyword evidence="1" id="KW-0472">Membrane</keyword>
<feature type="transmembrane region" description="Helical" evidence="1">
    <location>
        <begin position="6"/>
        <end position="31"/>
    </location>
</feature>
<proteinExistence type="predicted"/>
<protein>
    <submittedName>
        <fullName evidence="2">Uncharacterized protein</fullName>
    </submittedName>
</protein>
<organism evidence="2">
    <name type="scientific">hydrocarbon metagenome</name>
    <dbReference type="NCBI Taxonomy" id="938273"/>
    <lineage>
        <taxon>unclassified sequences</taxon>
        <taxon>metagenomes</taxon>
        <taxon>ecological metagenomes</taxon>
    </lineage>
</organism>
<evidence type="ECO:0000256" key="1">
    <source>
        <dbReference type="SAM" id="Phobius"/>
    </source>
</evidence>
<evidence type="ECO:0000313" key="2">
    <source>
        <dbReference type="EMBL" id="KUG15785.1"/>
    </source>
</evidence>
<keyword evidence="1" id="KW-1133">Transmembrane helix</keyword>
<dbReference type="AlphaFoldDB" id="A0A0W8F4I8"/>
<sequence>MIDPVSYLAIMVVTFCFGLLVSFQITHIHYVRRLTKLAKRSIDTGTIAPVLVELEKSRKK</sequence>
<gene>
    <name evidence="2" type="ORF">ASZ90_014562</name>
</gene>
<reference evidence="2" key="1">
    <citation type="journal article" date="2015" name="Proc. Natl. Acad. Sci. U.S.A.">
        <title>Networks of energetic and metabolic interactions define dynamics in microbial communities.</title>
        <authorList>
            <person name="Embree M."/>
            <person name="Liu J.K."/>
            <person name="Al-Bassam M.M."/>
            <person name="Zengler K."/>
        </authorList>
    </citation>
    <scope>NUCLEOTIDE SEQUENCE</scope>
</reference>
<accession>A0A0W8F4I8</accession>
<dbReference type="EMBL" id="LNQE01001532">
    <property type="protein sequence ID" value="KUG15785.1"/>
    <property type="molecule type" value="Genomic_DNA"/>
</dbReference>
<keyword evidence="1" id="KW-0812">Transmembrane</keyword>
<name>A0A0W8F4I8_9ZZZZ</name>
<comment type="caution">
    <text evidence="2">The sequence shown here is derived from an EMBL/GenBank/DDBJ whole genome shotgun (WGS) entry which is preliminary data.</text>
</comment>